<organism evidence="2 3">
    <name type="scientific">Pythium insidiosum</name>
    <name type="common">Pythiosis disease agent</name>
    <dbReference type="NCBI Taxonomy" id="114742"/>
    <lineage>
        <taxon>Eukaryota</taxon>
        <taxon>Sar</taxon>
        <taxon>Stramenopiles</taxon>
        <taxon>Oomycota</taxon>
        <taxon>Peronosporomycetes</taxon>
        <taxon>Pythiales</taxon>
        <taxon>Pythiaceae</taxon>
        <taxon>Pythium</taxon>
    </lineage>
</organism>
<dbReference type="AlphaFoldDB" id="A0AAD5Q9F7"/>
<gene>
    <name evidence="2" type="ORF">P43SY_008016</name>
</gene>
<evidence type="ECO:0000313" key="3">
    <source>
        <dbReference type="Proteomes" id="UP001209570"/>
    </source>
</evidence>
<feature type="compositionally biased region" description="Acidic residues" evidence="1">
    <location>
        <begin position="104"/>
        <end position="115"/>
    </location>
</feature>
<comment type="caution">
    <text evidence="2">The sequence shown here is derived from an EMBL/GenBank/DDBJ whole genome shotgun (WGS) entry which is preliminary data.</text>
</comment>
<name>A0AAD5Q9F7_PYTIN</name>
<feature type="compositionally biased region" description="Basic and acidic residues" evidence="1">
    <location>
        <begin position="116"/>
        <end position="136"/>
    </location>
</feature>
<dbReference type="Proteomes" id="UP001209570">
    <property type="component" value="Unassembled WGS sequence"/>
</dbReference>
<sequence>MTMATATATATATAMEMAADACNQSAVATGHKTRRRLAFRGAEYIEYDADAAPVVRRCGHGRELQVVVDTDADGVRRRRLVVKGDAEALERERRARLLPPAKDDDAEEEEEEEEDNAHSDDDGSDMQVEHEDSHGDADNQLEAALEGPAEQALAAVYEREMRATLAERGFPCVDDAVCDVATQLQLSELLVAWSVIAGEREAREIVEHGDLVPPSLDVDAPLAQQLERLELCRKAVDAPLVEGYAFGRRFFSVDAFLSTLPEHELFELAERNALPPVELPADVRAFIKVPESELVAMRSWSCRGKPLRQLTFREVVEEAYAWGIDLAEDAKDAKLKKTKKAWVQRLRPVLRAAVQLARETEIRAGIVQEQLEETLEDAMKKTRFALIVAQLRELLAAHDATPPPPPPADQRKAEHRQLVLRYFRALVAHADAQESDE</sequence>
<evidence type="ECO:0000313" key="2">
    <source>
        <dbReference type="EMBL" id="KAJ0407241.1"/>
    </source>
</evidence>
<reference evidence="2" key="1">
    <citation type="submission" date="2021-12" db="EMBL/GenBank/DDBJ databases">
        <title>Prjna785345.</title>
        <authorList>
            <person name="Rujirawat T."/>
            <person name="Krajaejun T."/>
        </authorList>
    </citation>
    <scope>NUCLEOTIDE SEQUENCE</scope>
    <source>
        <strain evidence="2">Pi057C3</strain>
    </source>
</reference>
<dbReference type="EMBL" id="JAKCXM010000023">
    <property type="protein sequence ID" value="KAJ0407241.1"/>
    <property type="molecule type" value="Genomic_DNA"/>
</dbReference>
<keyword evidence="3" id="KW-1185">Reference proteome</keyword>
<feature type="region of interest" description="Disordered" evidence="1">
    <location>
        <begin position="92"/>
        <end position="136"/>
    </location>
</feature>
<evidence type="ECO:0000256" key="1">
    <source>
        <dbReference type="SAM" id="MobiDB-lite"/>
    </source>
</evidence>
<protein>
    <submittedName>
        <fullName evidence="2">Uncharacterized protein</fullName>
    </submittedName>
</protein>
<proteinExistence type="predicted"/>
<accession>A0AAD5Q9F7</accession>